<proteinExistence type="predicted"/>
<reference evidence="1 2" key="1">
    <citation type="journal article" date="2010" name="Science">
        <title>Genomic comparison of the ants Camponotus floridanus and Harpegnathos saltator.</title>
        <authorList>
            <person name="Bonasio R."/>
            <person name="Zhang G."/>
            <person name="Ye C."/>
            <person name="Mutti N.S."/>
            <person name="Fang X."/>
            <person name="Qin N."/>
            <person name="Donahue G."/>
            <person name="Yang P."/>
            <person name="Li Q."/>
            <person name="Li C."/>
            <person name="Zhang P."/>
            <person name="Huang Z."/>
            <person name="Berger S.L."/>
            <person name="Reinberg D."/>
            <person name="Wang J."/>
            <person name="Liebig J."/>
        </authorList>
    </citation>
    <scope>NUCLEOTIDE SEQUENCE [LARGE SCALE GENOMIC DNA]</scope>
    <source>
        <strain evidence="2">C129</strain>
    </source>
</reference>
<dbReference type="Proteomes" id="UP000000311">
    <property type="component" value="Unassembled WGS sequence"/>
</dbReference>
<dbReference type="AlphaFoldDB" id="E2AA81"/>
<gene>
    <name evidence="1" type="ORF">EAG_11998</name>
</gene>
<evidence type="ECO:0000313" key="1">
    <source>
        <dbReference type="EMBL" id="EFN69661.1"/>
    </source>
</evidence>
<dbReference type="EMBL" id="GL438030">
    <property type="protein sequence ID" value="EFN69661.1"/>
    <property type="molecule type" value="Genomic_DNA"/>
</dbReference>
<accession>E2AA81</accession>
<name>E2AA81_CAMFO</name>
<protein>
    <submittedName>
        <fullName evidence="1">Uncharacterized protein</fullName>
    </submittedName>
</protein>
<dbReference type="OrthoDB" id="4405280at2759"/>
<evidence type="ECO:0000313" key="2">
    <source>
        <dbReference type="Proteomes" id="UP000000311"/>
    </source>
</evidence>
<sequence length="567" mass="63977">MMNLSDLLASIPNIFREVKICVCTIVCFCREINRLVILHQDVHRCRPLAHPLGRWCQGCARDKISDFLKLELVKLVGKPVQTDHLLYYFIFVASNERAPKCSTLLAQCNISIRKNKTKFNKNSKNMINQWQDFNLSNFETSYQTVYLKIDRLDTMVSEGHGANYFPSLFWSSESRPRTPHYSDNLIIVSLTEAVTGPLIMIASSQTKRATTIPSANLVYGPSGFMLLPIYVSVEDKSNNSATGIVFSQKCSEEKWLTIYAVKTPLQYNLRTCRRYCFNFVIVIGNVETDSAIKRGLTPHSSLRPFICRVTERTFTLQQNNSVSLRSPLSCYFRVGNCFASIRYLLGLFFHSGFQDSLTHTRDTLNDTPALGENHTEAIGGVAACSLDRCSISVAKMKHLWPLLAWIFLVSYPTAESRNGLGHGLRREVFFLNLEDGYFGCQVNESTDILQLLELSKLCDHRTDCYQGADEQRNKLKCTGELPVGKRHISSNKLEFIRTTVQKKTAPNVKTMRTSVNIGPVIYLPTVQILLAASNVPASPDIEATAFIARHSLYGPITCWFLLEPCGK</sequence>
<organism evidence="2">
    <name type="scientific">Camponotus floridanus</name>
    <name type="common">Florida carpenter ant</name>
    <dbReference type="NCBI Taxonomy" id="104421"/>
    <lineage>
        <taxon>Eukaryota</taxon>
        <taxon>Metazoa</taxon>
        <taxon>Ecdysozoa</taxon>
        <taxon>Arthropoda</taxon>
        <taxon>Hexapoda</taxon>
        <taxon>Insecta</taxon>
        <taxon>Pterygota</taxon>
        <taxon>Neoptera</taxon>
        <taxon>Endopterygota</taxon>
        <taxon>Hymenoptera</taxon>
        <taxon>Apocrita</taxon>
        <taxon>Aculeata</taxon>
        <taxon>Formicoidea</taxon>
        <taxon>Formicidae</taxon>
        <taxon>Formicinae</taxon>
        <taxon>Camponotus</taxon>
    </lineage>
</organism>
<dbReference type="InParanoid" id="E2AA81"/>
<keyword evidence="2" id="KW-1185">Reference proteome</keyword>
<dbReference type="STRING" id="104421.E2AA81"/>